<dbReference type="InterPro" id="IPR004843">
    <property type="entry name" value="Calcineurin-like_PHP"/>
</dbReference>
<dbReference type="InterPro" id="IPR029052">
    <property type="entry name" value="Metallo-depent_PP-like"/>
</dbReference>
<dbReference type="EMBL" id="JAZHGC010000077">
    <property type="protein sequence ID" value="MEM5292243.1"/>
    <property type="molecule type" value="Genomic_DNA"/>
</dbReference>
<organism evidence="2 3">
    <name type="scientific">Paraburkholderia sabiae</name>
    <dbReference type="NCBI Taxonomy" id="273251"/>
    <lineage>
        <taxon>Bacteria</taxon>
        <taxon>Pseudomonadati</taxon>
        <taxon>Pseudomonadota</taxon>
        <taxon>Betaproteobacteria</taxon>
        <taxon>Burkholderiales</taxon>
        <taxon>Burkholderiaceae</taxon>
        <taxon>Paraburkholderia</taxon>
    </lineage>
</organism>
<dbReference type="PANTHER" id="PTHR37844:SF2">
    <property type="entry name" value="SER_THR PROTEIN PHOSPHATASE SUPERFAMILY (AFU_ORTHOLOGUE AFUA_1G14840)"/>
    <property type="match status" value="1"/>
</dbReference>
<proteinExistence type="predicted"/>
<dbReference type="Pfam" id="PF00149">
    <property type="entry name" value="Metallophos"/>
    <property type="match status" value="1"/>
</dbReference>
<evidence type="ECO:0000259" key="1">
    <source>
        <dbReference type="Pfam" id="PF00149"/>
    </source>
</evidence>
<gene>
    <name evidence="2" type="ORF">V4C55_41860</name>
</gene>
<sequence length="268" mass="30095">MVMMKVSRAGKRARSPMRIQIASDLHLENLHRSFPGYNPIAPSDADVLVLAGDIANRADAVEHFARWPVPVIYVHGNHEGYGAKYGALADDIRKRATGTAVRYIERDVLVVDDVKFLGCCLRTDYALDSTRDESMALADRMMHDYRAIRIDDSERFRPEHALAEHKKALDWLQDQLSKPFDGRTVVVTRHGVAPPSVHLRYAGDPFNAAFVSDLGQLLGHADAWIHGHVHESFDYCVGGTRVIANPLGYAKRCRSARSGKTRRSIRRR</sequence>
<evidence type="ECO:0000313" key="2">
    <source>
        <dbReference type="EMBL" id="MEM5292243.1"/>
    </source>
</evidence>
<keyword evidence="3" id="KW-1185">Reference proteome</keyword>
<feature type="domain" description="Calcineurin-like phosphoesterase" evidence="1">
    <location>
        <begin position="17"/>
        <end position="231"/>
    </location>
</feature>
<dbReference type="Proteomes" id="UP001494588">
    <property type="component" value="Unassembled WGS sequence"/>
</dbReference>
<protein>
    <submittedName>
        <fullName evidence="2">Metallophosphoesterase</fullName>
    </submittedName>
</protein>
<evidence type="ECO:0000313" key="3">
    <source>
        <dbReference type="Proteomes" id="UP001494588"/>
    </source>
</evidence>
<accession>A0ABU9QRX3</accession>
<dbReference type="RefSeq" id="WP_233472195.1">
    <property type="nucleotide sequence ID" value="NZ_CAJHCS010000059.1"/>
</dbReference>
<dbReference type="PANTHER" id="PTHR37844">
    <property type="entry name" value="SER/THR PROTEIN PHOSPHATASE SUPERFAMILY (AFU_ORTHOLOGUE AFUA_1G14840)"/>
    <property type="match status" value="1"/>
</dbReference>
<reference evidence="2 3" key="1">
    <citation type="submission" date="2024-01" db="EMBL/GenBank/DDBJ databases">
        <title>The diversity of rhizobia nodulating Mimosa spp. in eleven states of Brazil covering several biomes is determined by host plant, location, and edaphic factors.</title>
        <authorList>
            <person name="Rouws L."/>
            <person name="Barauna A."/>
            <person name="Beukes C."/>
            <person name="De Faria S.M."/>
            <person name="Gross E."/>
            <person name="Dos Reis Junior F.B."/>
            <person name="Simon M."/>
            <person name="Maluk M."/>
            <person name="Odee D.W."/>
            <person name="Kenicer G."/>
            <person name="Young J.P.W."/>
            <person name="Reis V.M."/>
            <person name="Zilli J."/>
            <person name="James E.K."/>
        </authorList>
    </citation>
    <scope>NUCLEOTIDE SEQUENCE [LARGE SCALE GENOMIC DNA]</scope>
    <source>
        <strain evidence="2 3">JPY77</strain>
    </source>
</reference>
<comment type="caution">
    <text evidence="2">The sequence shown here is derived from an EMBL/GenBank/DDBJ whole genome shotgun (WGS) entry which is preliminary data.</text>
</comment>
<name>A0ABU9QRX3_9BURK</name>
<dbReference type="SUPFAM" id="SSF56300">
    <property type="entry name" value="Metallo-dependent phosphatases"/>
    <property type="match status" value="1"/>
</dbReference>
<dbReference type="Gene3D" id="3.60.21.10">
    <property type="match status" value="1"/>
</dbReference>